<feature type="coiled-coil region" evidence="2">
    <location>
        <begin position="569"/>
        <end position="743"/>
    </location>
</feature>
<gene>
    <name evidence="6" type="primary">LOC120249488</name>
</gene>
<evidence type="ECO:0000256" key="1">
    <source>
        <dbReference type="PROSITE-ProRule" id="PRU00175"/>
    </source>
</evidence>
<evidence type="ECO:0000256" key="3">
    <source>
        <dbReference type="SAM" id="MobiDB-lite"/>
    </source>
</evidence>
<sequence>MVAMVARGSSPLPPSISIQEKGSRNKRKFRAEPPPSELSMLPPAVQSECASYELASVEKALGNLALEHHPVVCDLCNSFAYGHDRELESNEFQDADWGNITETQLEEMLLNNLDLIFRTAIKSIASYGYSEEVASNAVLVSGICYGYKDFACNIVDKALEYLKSGHEVESSLRETFNENLHKLEKTVLADMVGVLKEVQPFLSIGDAMWCLLICDMDVATACSMEGELLSILGNDETSGASTALQQSESESNSNISAPVTSGFDRPGSKKRNASLPFPHKTQQLITMPSAGVSTCSNVHGTIPNLGSWKESKIVSPALGVEESTTLSMSQPYARFSSHLHSTGRKLNPGKENPISSSDQNFTSLALPQPSFPEQKPASSRNSHVSSSKRDSALRQKSTHADKNYRAFAKAALRSGKHSNFGGLMLDKKCRSLPDSTSINLKSASLKISKVVGTNRAQMDAMPSLSFSAGSSASLPYNVETVSHPTPLNIANTDLSLSLPSASTIDLNAKSNCFSEVASYSDHTSITSGGLPEQSVPLDKKDEELLKLVPAVRDLQAELQEWNDWAQQKVMQAARRLTKDRSELQTLRQEKEEVGRLRKEKQSLEENTVKKLSEMENALSKAGGQVDRANDAMHRLEVENSALRQQMEAAKLRAAQSAASCQEVSRREMETLKKVQLCEKEMSLLQEELASVKRKLSQLRQHLEQEKDRRDQLEARWRQEERVKDEAIMLANAHRKEREQLEASGKSKDNELKLKAINDTQKYKDGIGRLEQQIAQLRLMTDSSKIAALRWGPDGNYSSREVDGKDRNAHYLAKITDFMELEDEEIQRDRECVMCLSEERSVVFLPCAHQVVCRECNNIHEKQGMKDCPSCRTVIHRRICVRSVNP</sequence>
<feature type="domain" description="RING-type" evidence="4">
    <location>
        <begin position="831"/>
        <end position="871"/>
    </location>
</feature>
<protein>
    <submittedName>
        <fullName evidence="6">E3 ubiquitin-protein ligase RF298</fullName>
    </submittedName>
</protein>
<accession>A0AB40AGG9</accession>
<dbReference type="InterPro" id="IPR046527">
    <property type="entry name" value="PIR2-like_helical"/>
</dbReference>
<dbReference type="PANTHER" id="PTHR46405">
    <property type="entry name" value="OS05G0141500 PROTEIN"/>
    <property type="match status" value="1"/>
</dbReference>
<organism evidence="5 6">
    <name type="scientific">Dioscorea cayennensis subsp. rotundata</name>
    <name type="common">White Guinea yam</name>
    <name type="synonym">Dioscorea rotundata</name>
    <dbReference type="NCBI Taxonomy" id="55577"/>
    <lineage>
        <taxon>Eukaryota</taxon>
        <taxon>Viridiplantae</taxon>
        <taxon>Streptophyta</taxon>
        <taxon>Embryophyta</taxon>
        <taxon>Tracheophyta</taxon>
        <taxon>Spermatophyta</taxon>
        <taxon>Magnoliopsida</taxon>
        <taxon>Liliopsida</taxon>
        <taxon>Dioscoreales</taxon>
        <taxon>Dioscoreaceae</taxon>
        <taxon>Dioscorea</taxon>
    </lineage>
</organism>
<evidence type="ECO:0000259" key="4">
    <source>
        <dbReference type="PROSITE" id="PS50089"/>
    </source>
</evidence>
<dbReference type="InterPro" id="IPR013083">
    <property type="entry name" value="Znf_RING/FYVE/PHD"/>
</dbReference>
<dbReference type="InterPro" id="IPR046934">
    <property type="entry name" value="PIR2-like"/>
</dbReference>
<name>A0AB40AGG9_DIOCR</name>
<keyword evidence="5" id="KW-1185">Reference proteome</keyword>
<keyword evidence="2" id="KW-0175">Coiled coil</keyword>
<dbReference type="RefSeq" id="XP_039113949.1">
    <property type="nucleotide sequence ID" value="XM_039258015.1"/>
</dbReference>
<proteinExistence type="predicted"/>
<feature type="region of interest" description="Disordered" evidence="3">
    <location>
        <begin position="240"/>
        <end position="281"/>
    </location>
</feature>
<dbReference type="AlphaFoldDB" id="A0AB40AGG9"/>
<feature type="region of interest" description="Disordered" evidence="3">
    <location>
        <begin position="1"/>
        <end position="38"/>
    </location>
</feature>
<feature type="compositionally biased region" description="Low complexity" evidence="3">
    <location>
        <begin position="245"/>
        <end position="254"/>
    </location>
</feature>
<dbReference type="GeneID" id="120249488"/>
<dbReference type="SUPFAM" id="SSF57850">
    <property type="entry name" value="RING/U-box"/>
    <property type="match status" value="1"/>
</dbReference>
<keyword evidence="1" id="KW-0479">Metal-binding</keyword>
<dbReference type="PROSITE" id="PS50089">
    <property type="entry name" value="ZF_RING_2"/>
    <property type="match status" value="1"/>
</dbReference>
<keyword evidence="1" id="KW-0862">Zinc</keyword>
<reference evidence="6" key="1">
    <citation type="submission" date="2025-08" db="UniProtKB">
        <authorList>
            <consortium name="RefSeq"/>
        </authorList>
    </citation>
    <scope>IDENTIFICATION</scope>
</reference>
<dbReference type="PANTHER" id="PTHR46405:SF2">
    <property type="entry name" value="OS05G0141500 PROTEIN"/>
    <property type="match status" value="1"/>
</dbReference>
<dbReference type="Pfam" id="PF20235">
    <property type="entry name" value="PIR2-like_helical"/>
    <property type="match status" value="1"/>
</dbReference>
<feature type="compositionally biased region" description="Basic and acidic residues" evidence="3">
    <location>
        <begin position="387"/>
        <end position="400"/>
    </location>
</feature>
<dbReference type="Gene3D" id="3.30.40.10">
    <property type="entry name" value="Zinc/RING finger domain, C3HC4 (zinc finger)"/>
    <property type="match status" value="1"/>
</dbReference>
<dbReference type="Proteomes" id="UP001515500">
    <property type="component" value="Chromosome 19"/>
</dbReference>
<dbReference type="CDD" id="cd23128">
    <property type="entry name" value="RING-HC_MIP1-like"/>
    <property type="match status" value="1"/>
</dbReference>
<feature type="region of interest" description="Disordered" evidence="3">
    <location>
        <begin position="337"/>
        <end position="400"/>
    </location>
</feature>
<evidence type="ECO:0000256" key="2">
    <source>
        <dbReference type="SAM" id="Coils"/>
    </source>
</evidence>
<evidence type="ECO:0000313" key="5">
    <source>
        <dbReference type="Proteomes" id="UP001515500"/>
    </source>
</evidence>
<dbReference type="InterPro" id="IPR001841">
    <property type="entry name" value="Znf_RING"/>
</dbReference>
<feature type="compositionally biased region" description="Polar residues" evidence="3">
    <location>
        <begin position="353"/>
        <end position="365"/>
    </location>
</feature>
<dbReference type="Pfam" id="PF13920">
    <property type="entry name" value="zf-C3HC4_3"/>
    <property type="match status" value="1"/>
</dbReference>
<dbReference type="GO" id="GO:0008270">
    <property type="term" value="F:zinc ion binding"/>
    <property type="evidence" value="ECO:0007669"/>
    <property type="project" value="UniProtKB-KW"/>
</dbReference>
<keyword evidence="1" id="KW-0863">Zinc-finger</keyword>
<evidence type="ECO:0000313" key="6">
    <source>
        <dbReference type="RefSeq" id="XP_039113949.1"/>
    </source>
</evidence>